<proteinExistence type="predicted"/>
<feature type="region of interest" description="Disordered" evidence="1">
    <location>
        <begin position="104"/>
        <end position="123"/>
    </location>
</feature>
<dbReference type="InterPro" id="IPR045436">
    <property type="entry name" value="DUF6507"/>
</dbReference>
<name>A0A7X6MHB2_9ACTN</name>
<sequence>MSAWNIQVSEVSGVLAAVGEHIGDEEGTSGLTGDMRLLGLHLEQAAASSDSDPIGIALGAFAEHCFGTLQGMAELSASAVNGAGSATLYYVEGDTDMAAEAQDNAGAVEDPPQATGGGTVFHY</sequence>
<dbReference type="Proteomes" id="UP000553209">
    <property type="component" value="Unassembled WGS sequence"/>
</dbReference>
<accession>A0A7X6MHB2</accession>
<evidence type="ECO:0000313" key="2">
    <source>
        <dbReference type="EMBL" id="NKY99688.1"/>
    </source>
</evidence>
<dbReference type="EMBL" id="JAAXPG010000017">
    <property type="protein sequence ID" value="NKY99688.1"/>
    <property type="molecule type" value="Genomic_DNA"/>
</dbReference>
<dbReference type="AlphaFoldDB" id="A0A7X6MHB2"/>
<organism evidence="2 3">
    <name type="scientific">Nocardiopsis alborubida</name>
    <dbReference type="NCBI Taxonomy" id="146802"/>
    <lineage>
        <taxon>Bacteria</taxon>
        <taxon>Bacillati</taxon>
        <taxon>Actinomycetota</taxon>
        <taxon>Actinomycetes</taxon>
        <taxon>Streptosporangiales</taxon>
        <taxon>Nocardiopsidaceae</taxon>
        <taxon>Nocardiopsis</taxon>
    </lineage>
</organism>
<dbReference type="Pfam" id="PF20117">
    <property type="entry name" value="DUF6507"/>
    <property type="match status" value="1"/>
</dbReference>
<comment type="caution">
    <text evidence="2">The sequence shown here is derived from an EMBL/GenBank/DDBJ whole genome shotgun (WGS) entry which is preliminary data.</text>
</comment>
<protein>
    <submittedName>
        <fullName evidence="2">Uncharacterized protein</fullName>
    </submittedName>
</protein>
<evidence type="ECO:0000313" key="3">
    <source>
        <dbReference type="Proteomes" id="UP000553209"/>
    </source>
</evidence>
<keyword evidence="3" id="KW-1185">Reference proteome</keyword>
<gene>
    <name evidence="2" type="ORF">HGB44_18755</name>
</gene>
<evidence type="ECO:0000256" key="1">
    <source>
        <dbReference type="SAM" id="MobiDB-lite"/>
    </source>
</evidence>
<dbReference type="RefSeq" id="WP_061081808.1">
    <property type="nucleotide sequence ID" value="NZ_JAAXPG010000017.1"/>
</dbReference>
<reference evidence="2 3" key="1">
    <citation type="submission" date="2020-04" db="EMBL/GenBank/DDBJ databases">
        <title>MicrobeNet Type strains.</title>
        <authorList>
            <person name="Nicholson A.C."/>
        </authorList>
    </citation>
    <scope>NUCLEOTIDE SEQUENCE [LARGE SCALE GENOMIC DNA]</scope>
    <source>
        <strain evidence="2 3">ATCC 23612</strain>
    </source>
</reference>